<dbReference type="InterPro" id="IPR010427">
    <property type="entry name" value="DUF1023"/>
</dbReference>
<sequence>MLADAPSLRHAAHLLTVDADWLTAQTDWLSRNVDALPAAGFRGEAADTAVARLHTLVRPMTLPPEQMLRVAQVLSMTAGLREELDAAARRALALADHVTGAAPLAALLLRDLRALGDVLDYTCARQIDLLCTPIPDETPARLSDTPDLDLAAVHELNMLSSPVPEHPDVQVLESADGRLVAAVGDLASAASVTTIVAGVGSSDPAHLPAHLDRARTVAAATGGAAVLWLGYPAPGSVGRALAQEPARAAGAELQAFQRELARRFPDQRRVVVGHSYGSVVAGAAASRGGGLYADDLVLIGSPGAGVDHAGQLTLLGDHPQVHAMTNPSDPIALTVTEGAGVHGPDPTSPGFGAQVWPGDPSGNHGSYWEDPRFLARLRGLADQKNPMASSE</sequence>
<evidence type="ECO:0000313" key="2">
    <source>
        <dbReference type="EMBL" id="AJK69841.1"/>
    </source>
</evidence>
<dbReference type="Proteomes" id="UP000031928">
    <property type="component" value="Chromosome"/>
</dbReference>
<organism evidence="2 3">
    <name type="scientific">Corynebacterium marinum DSM 44953</name>
    <dbReference type="NCBI Taxonomy" id="1224162"/>
    <lineage>
        <taxon>Bacteria</taxon>
        <taxon>Bacillati</taxon>
        <taxon>Actinomycetota</taxon>
        <taxon>Actinomycetes</taxon>
        <taxon>Mycobacteriales</taxon>
        <taxon>Corynebacteriaceae</taxon>
        <taxon>Corynebacterium</taxon>
    </lineage>
</organism>
<evidence type="ECO:0000313" key="3">
    <source>
        <dbReference type="Proteomes" id="UP000031928"/>
    </source>
</evidence>
<accession>A0A0B6TYV6</accession>
<dbReference type="KEGG" id="cmq:B840_11345"/>
<dbReference type="Gene3D" id="3.40.50.1820">
    <property type="entry name" value="alpha/beta hydrolase"/>
    <property type="match status" value="1"/>
</dbReference>
<gene>
    <name evidence="2" type="ORF">B840_11345</name>
</gene>
<evidence type="ECO:0000259" key="1">
    <source>
        <dbReference type="Pfam" id="PF06259"/>
    </source>
</evidence>
<dbReference type="InterPro" id="IPR029058">
    <property type="entry name" value="AB_hydrolase_fold"/>
</dbReference>
<dbReference type="ESTHER" id="9cory-a0a0b6tyv6">
    <property type="family name" value="Duf_1023"/>
</dbReference>
<dbReference type="Pfam" id="PF06259">
    <property type="entry name" value="Abhydrolase_8"/>
    <property type="match status" value="1"/>
</dbReference>
<feature type="domain" description="DUF1023" evidence="1">
    <location>
        <begin position="177"/>
        <end position="332"/>
    </location>
</feature>
<keyword evidence="3" id="KW-1185">Reference proteome</keyword>
<dbReference type="STRING" id="1224162.B840_11345"/>
<proteinExistence type="predicted"/>
<name>A0A0B6TYV6_9CORY</name>
<dbReference type="RefSeq" id="WP_042622196.1">
    <property type="nucleotide sequence ID" value="NZ_CP007790.1"/>
</dbReference>
<dbReference type="SUPFAM" id="SSF53474">
    <property type="entry name" value="alpha/beta-Hydrolases"/>
    <property type="match status" value="1"/>
</dbReference>
<dbReference type="AlphaFoldDB" id="A0A0B6TYV6"/>
<dbReference type="EMBL" id="CP007790">
    <property type="protein sequence ID" value="AJK69841.1"/>
    <property type="molecule type" value="Genomic_DNA"/>
</dbReference>
<dbReference type="OrthoDB" id="5969911at2"/>
<protein>
    <recommendedName>
        <fullName evidence="1">DUF1023 domain-containing protein</fullName>
    </recommendedName>
</protein>
<reference evidence="2 3" key="1">
    <citation type="submission" date="2014-05" db="EMBL/GenBank/DDBJ databases">
        <title>Complete genome sequence of Corynebacterium marinum DSM 44953.</title>
        <authorList>
            <person name="Schaffert L."/>
            <person name="Albersmeier A."/>
            <person name="Kalinowski J."/>
            <person name="Ruckert C."/>
        </authorList>
    </citation>
    <scope>NUCLEOTIDE SEQUENCE [LARGE SCALE GENOMIC DNA]</scope>
    <source>
        <strain evidence="2 3">DSM 44953</strain>
    </source>
</reference>
<dbReference type="HOGENOM" id="CLU_059711_0_0_11"/>